<feature type="non-terminal residue" evidence="2">
    <location>
        <position position="1"/>
    </location>
</feature>
<dbReference type="AlphaFoldDB" id="A0A3B0SDH4"/>
<dbReference type="SUPFAM" id="SSF53271">
    <property type="entry name" value="PRTase-like"/>
    <property type="match status" value="1"/>
</dbReference>
<dbReference type="Gene3D" id="3.40.50.2020">
    <property type="match status" value="1"/>
</dbReference>
<evidence type="ECO:0000313" key="2">
    <source>
        <dbReference type="EMBL" id="VAV98936.1"/>
    </source>
</evidence>
<feature type="domain" description="Phosphoribosyltransferase" evidence="1">
    <location>
        <begin position="4"/>
        <end position="141"/>
    </location>
</feature>
<gene>
    <name evidence="2" type="ORF">MNBD_ACTINO02-2300</name>
</gene>
<name>A0A3B0SDH4_9ZZZZ</name>
<dbReference type="InterPro" id="IPR029057">
    <property type="entry name" value="PRTase-like"/>
</dbReference>
<dbReference type="EMBL" id="UOEK01000150">
    <property type="protein sequence ID" value="VAV98936.1"/>
    <property type="molecule type" value="Genomic_DNA"/>
</dbReference>
<dbReference type="Pfam" id="PF00156">
    <property type="entry name" value="Pribosyltran"/>
    <property type="match status" value="1"/>
</dbReference>
<sequence>QDGIVLGLPRGGVPVAARVAARLGLPLDVYIARKLGVPGHPELAMGAIAADGVIVLNDDIIRQFRIDAETISTAVEHERTELERRERVYRDRRPPLELAERDLILVDDGVATGASLRAAIGAARASGPRSVTVAVPVAPRSANWELAPLVDRFFVVSTPDPFKAVGWFYRDFTQTSDDEVRQLLSA</sequence>
<organism evidence="2">
    <name type="scientific">hydrothermal vent metagenome</name>
    <dbReference type="NCBI Taxonomy" id="652676"/>
    <lineage>
        <taxon>unclassified sequences</taxon>
        <taxon>metagenomes</taxon>
        <taxon>ecological metagenomes</taxon>
    </lineage>
</organism>
<proteinExistence type="predicted"/>
<protein>
    <recommendedName>
        <fullName evidence="1">Phosphoribosyltransferase domain-containing protein</fullName>
    </recommendedName>
</protein>
<dbReference type="Gene3D" id="3.30.1310.20">
    <property type="entry name" value="PRTase-like"/>
    <property type="match status" value="1"/>
</dbReference>
<dbReference type="CDD" id="cd06223">
    <property type="entry name" value="PRTases_typeI"/>
    <property type="match status" value="1"/>
</dbReference>
<evidence type="ECO:0000259" key="1">
    <source>
        <dbReference type="Pfam" id="PF00156"/>
    </source>
</evidence>
<reference evidence="2" key="1">
    <citation type="submission" date="2018-06" db="EMBL/GenBank/DDBJ databases">
        <authorList>
            <person name="Zhirakovskaya E."/>
        </authorList>
    </citation>
    <scope>NUCLEOTIDE SEQUENCE</scope>
</reference>
<dbReference type="InterPro" id="IPR000836">
    <property type="entry name" value="PRTase_dom"/>
</dbReference>
<accession>A0A3B0SDH4</accession>